<dbReference type="AlphaFoldDB" id="A0A4Q7YEA5"/>
<dbReference type="Proteomes" id="UP000292958">
    <property type="component" value="Unassembled WGS sequence"/>
</dbReference>
<evidence type="ECO:0000256" key="2">
    <source>
        <dbReference type="ARBA" id="ARBA00022741"/>
    </source>
</evidence>
<dbReference type="Pfam" id="PF19044">
    <property type="entry name" value="P-loop_TraG"/>
    <property type="match status" value="1"/>
</dbReference>
<evidence type="ECO:0000256" key="3">
    <source>
        <dbReference type="ARBA" id="ARBA00022840"/>
    </source>
</evidence>
<evidence type="ECO:0000259" key="5">
    <source>
        <dbReference type="Pfam" id="PF19044"/>
    </source>
</evidence>
<comment type="caution">
    <text evidence="6">The sequence shown here is derived from an EMBL/GenBank/DDBJ whole genome shotgun (WGS) entry which is preliminary data.</text>
</comment>
<evidence type="ECO:0000313" key="6">
    <source>
        <dbReference type="EMBL" id="RZU34625.1"/>
    </source>
</evidence>
<dbReference type="EMBL" id="SHKW01000004">
    <property type="protein sequence ID" value="RZU34625.1"/>
    <property type="molecule type" value="Genomic_DNA"/>
</dbReference>
<feature type="domain" description="CagE TrbE VirB component of type IV transporter system central" evidence="4">
    <location>
        <begin position="291"/>
        <end position="389"/>
    </location>
</feature>
<dbReference type="InterPro" id="IPR051162">
    <property type="entry name" value="T4SS_component"/>
</dbReference>
<dbReference type="InterPro" id="IPR027417">
    <property type="entry name" value="P-loop_NTPase"/>
</dbReference>
<keyword evidence="7" id="KW-1185">Reference proteome</keyword>
<dbReference type="PANTHER" id="PTHR30121">
    <property type="entry name" value="UNCHARACTERIZED PROTEIN YJGR-RELATED"/>
    <property type="match status" value="1"/>
</dbReference>
<dbReference type="SUPFAM" id="SSF52540">
    <property type="entry name" value="P-loop containing nucleoside triphosphate hydrolases"/>
    <property type="match status" value="1"/>
</dbReference>
<dbReference type="PANTHER" id="PTHR30121:SF12">
    <property type="entry name" value="TYPE IV SECRETION SYSTEM PROTEIN CAGE"/>
    <property type="match status" value="1"/>
</dbReference>
<organism evidence="6 7">
    <name type="scientific">Edaphobacter modestus</name>
    <dbReference type="NCBI Taxonomy" id="388466"/>
    <lineage>
        <taxon>Bacteria</taxon>
        <taxon>Pseudomonadati</taxon>
        <taxon>Acidobacteriota</taxon>
        <taxon>Terriglobia</taxon>
        <taxon>Terriglobales</taxon>
        <taxon>Acidobacteriaceae</taxon>
        <taxon>Edaphobacter</taxon>
    </lineage>
</organism>
<name>A0A4Q7YEA5_9BACT</name>
<dbReference type="OrthoDB" id="98713at2"/>
<keyword evidence="3" id="KW-0067">ATP-binding</keyword>
<gene>
    <name evidence="6" type="ORF">BDD14_6123</name>
</gene>
<sequence length="790" mass="89395">MTPEKKTEQQRHTPWYAKAGAGCSIVPVSRFVTPNIFALKTGGYGCLFSLTGIDEESLTDQELESRVRSIEASLRGLPKGSCLYQYARVLSGFDIPRQKKYSDPVTETFVNDRLTFLEKTAGFRRIDLHWCLTFETSQKNPFERKPSEKAEDHARMLSSLQKQATILESHLRSNVGLRLLDKTEAFPFFSYLYNLEPWCEHDQLARDTGVDRQIVKSPLSWHSDHLRVGKRYVQMFSLMNTPEISRPCQFSGLMTLDCDSVLCTSWRPKSASDARSEISAQEKFISFFKVGVLNRVMSGTDTASLDTGAGAKAADASVDDLSEVIRSLDKTAQGEFTMRLLLAARSVEQLRETVPAVHRFFVDARAQVMEETLGNLSSFYTMFPGNQKFDVFPLWLGENHHARMSSVFAPHIGHPHSEDLDSEYLNVFETRTRTPFFQDAYVNGVRVMLIIGPTGTGKSVHANQMLALERKYNGFTYIFDIGGSYESQVELYGGRVTRVGKDGPRVNPYSLEPTENNIKFLYSFHKLLLTSGGAELSPEDDDVIHKAVQGIYHLEPHNRRLSNLGLPKHLDRYMAKWVGKGVYAAIFDNVDDELSLGRHQCFDFQGVNNSQYADLIEPLMVWILRRIDEVLYNPANLGVPKHVLIEEIFSSMKNKQLLDSALASIKTVRKNLGGVTLIGQSANDLGENADSIVNSCTSFLFLPDATFNRKHYGELFKLTDQQLDLFESLREREGLYVRRDGLTKVVTLNLDNRSYAKFSTKPKDRVRRTKLIEMYGLTEGIERFAQGETV</sequence>
<evidence type="ECO:0000256" key="1">
    <source>
        <dbReference type="ARBA" id="ARBA00006512"/>
    </source>
</evidence>
<dbReference type="Pfam" id="PF03135">
    <property type="entry name" value="CagE_TrbE_VirB"/>
    <property type="match status" value="1"/>
</dbReference>
<evidence type="ECO:0000313" key="7">
    <source>
        <dbReference type="Proteomes" id="UP000292958"/>
    </source>
</evidence>
<dbReference type="GO" id="GO:0005524">
    <property type="term" value="F:ATP binding"/>
    <property type="evidence" value="ECO:0007669"/>
    <property type="project" value="UniProtKB-KW"/>
</dbReference>
<proteinExistence type="inferred from homology"/>
<dbReference type="InterPro" id="IPR018145">
    <property type="entry name" value="CagE_TrbE_VirB_cntrl_dom"/>
</dbReference>
<protein>
    <submittedName>
        <fullName evidence="6">Type IV secretion system protein VirB4</fullName>
    </submittedName>
</protein>
<comment type="similarity">
    <text evidence="1">Belongs to the TrbE/VirB4 family.</text>
</comment>
<feature type="domain" description="TraG P-loop" evidence="5">
    <location>
        <begin position="446"/>
        <end position="529"/>
    </location>
</feature>
<keyword evidence="2" id="KW-0547">Nucleotide-binding</keyword>
<dbReference type="RefSeq" id="WP_130424708.1">
    <property type="nucleotide sequence ID" value="NZ_SHKW01000004.1"/>
</dbReference>
<dbReference type="InterPro" id="IPR043964">
    <property type="entry name" value="P-loop_TraG"/>
</dbReference>
<reference evidence="6 7" key="1">
    <citation type="submission" date="2019-02" db="EMBL/GenBank/DDBJ databases">
        <title>Genomic Encyclopedia of Archaeal and Bacterial Type Strains, Phase II (KMG-II): from individual species to whole genera.</title>
        <authorList>
            <person name="Goeker M."/>
        </authorList>
    </citation>
    <scope>NUCLEOTIDE SEQUENCE [LARGE SCALE GENOMIC DNA]</scope>
    <source>
        <strain evidence="6 7">DSM 18101</strain>
    </source>
</reference>
<accession>A0A4Q7YEA5</accession>
<dbReference type="Gene3D" id="3.40.50.300">
    <property type="entry name" value="P-loop containing nucleotide triphosphate hydrolases"/>
    <property type="match status" value="2"/>
</dbReference>
<evidence type="ECO:0000259" key="4">
    <source>
        <dbReference type="Pfam" id="PF03135"/>
    </source>
</evidence>